<proteinExistence type="predicted"/>
<reference evidence="1 2" key="1">
    <citation type="submission" date="2018-11" db="EMBL/GenBank/DDBJ databases">
        <title>Genomic Encyclopedia of Type Strains, Phase IV (KMG-IV): sequencing the most valuable type-strain genomes for metagenomic binning, comparative biology and taxonomic classification.</title>
        <authorList>
            <person name="Goeker M."/>
        </authorList>
    </citation>
    <scope>NUCLEOTIDE SEQUENCE [LARGE SCALE GENOMIC DNA]</scope>
    <source>
        <strain evidence="1 2">DSM 102936</strain>
    </source>
</reference>
<comment type="caution">
    <text evidence="1">The sequence shown here is derived from an EMBL/GenBank/DDBJ whole genome shotgun (WGS) entry which is preliminary data.</text>
</comment>
<dbReference type="AlphaFoldDB" id="A0A3N5B0P5"/>
<evidence type="ECO:0000313" key="2">
    <source>
        <dbReference type="Proteomes" id="UP000282654"/>
    </source>
</evidence>
<dbReference type="InterPro" id="IPR021525">
    <property type="entry name" value="DUF3189"/>
</dbReference>
<keyword evidence="2" id="KW-1185">Reference proteome</keyword>
<protein>
    <submittedName>
        <fullName evidence="1">Uncharacterized protein DUF3189</fullName>
    </submittedName>
</protein>
<evidence type="ECO:0000313" key="1">
    <source>
        <dbReference type="EMBL" id="RPF43028.1"/>
    </source>
</evidence>
<dbReference type="RefSeq" id="WP_170157805.1">
    <property type="nucleotide sequence ID" value="NZ_RKRE01000003.1"/>
</dbReference>
<name>A0A3N5B0P5_9THEO</name>
<organism evidence="1 2">
    <name type="scientific">Thermodesulfitimonas autotrophica</name>
    <dbReference type="NCBI Taxonomy" id="1894989"/>
    <lineage>
        <taxon>Bacteria</taxon>
        <taxon>Bacillati</taxon>
        <taxon>Bacillota</taxon>
        <taxon>Clostridia</taxon>
        <taxon>Thermoanaerobacterales</taxon>
        <taxon>Thermoanaerobacteraceae</taxon>
        <taxon>Thermodesulfitimonas</taxon>
    </lineage>
</organism>
<dbReference type="Proteomes" id="UP000282654">
    <property type="component" value="Unassembled WGS sequence"/>
</dbReference>
<dbReference type="EMBL" id="RKRE01000003">
    <property type="protein sequence ID" value="RPF43028.1"/>
    <property type="molecule type" value="Genomic_DNA"/>
</dbReference>
<dbReference type="Pfam" id="PF11385">
    <property type="entry name" value="DUF3189"/>
    <property type="match status" value="1"/>
</dbReference>
<gene>
    <name evidence="1" type="ORF">EDD75_2147</name>
</gene>
<sequence length="124" mass="14016">MAAAIRTGRLAGDVPPAPGRLFALPLFAAPRAFVYYGTDPEGHRVYAFWCRGEAPLFYEFFRARQKLLGEAEWLLRPVPDVACGTWLSLAWWLARSGCPFGRWLFCRALARCYPHLVRLAAEEA</sequence>
<accession>A0A3N5B0P5</accession>